<gene>
    <name evidence="3" type="ORF">ALTATR162_LOCUS4992</name>
</gene>
<dbReference type="OrthoDB" id="5410680at2759"/>
<dbReference type="GO" id="GO:0006313">
    <property type="term" value="P:DNA transposition"/>
    <property type="evidence" value="ECO:0007669"/>
    <property type="project" value="InterPro"/>
</dbReference>
<protein>
    <recommendedName>
        <fullName evidence="2">Transposase Tc1-like domain-containing protein</fullName>
    </recommendedName>
</protein>
<keyword evidence="4" id="KW-1185">Reference proteome</keyword>
<accession>A0A8J2I618</accession>
<organism evidence="3 4">
    <name type="scientific">Alternaria atra</name>
    <dbReference type="NCBI Taxonomy" id="119953"/>
    <lineage>
        <taxon>Eukaryota</taxon>
        <taxon>Fungi</taxon>
        <taxon>Dikarya</taxon>
        <taxon>Ascomycota</taxon>
        <taxon>Pezizomycotina</taxon>
        <taxon>Dothideomycetes</taxon>
        <taxon>Pleosporomycetidae</taxon>
        <taxon>Pleosporales</taxon>
        <taxon>Pleosporineae</taxon>
        <taxon>Pleosporaceae</taxon>
        <taxon>Alternaria</taxon>
        <taxon>Alternaria sect. Ulocladioides</taxon>
    </lineage>
</organism>
<dbReference type="GeneID" id="67016720"/>
<evidence type="ECO:0000259" key="2">
    <source>
        <dbReference type="Pfam" id="PF01498"/>
    </source>
</evidence>
<evidence type="ECO:0000313" key="3">
    <source>
        <dbReference type="EMBL" id="CAG5158118.1"/>
    </source>
</evidence>
<evidence type="ECO:0000313" key="4">
    <source>
        <dbReference type="Proteomes" id="UP000676310"/>
    </source>
</evidence>
<sequence>MPVFDLATRALIVAYKADGKTNHDITGLTGAEKRTINSIYARAIERGFDPAMRPMKLENKHIEDAPRSGRPSKQQQAFEKVVSLVRRDRYGREKTCADIAGDLSQEGLDVSASTVWRVLRKAGYKKTKPTRKPGLTKQMRKERQDWCLEHKDWTLEDWKNVIWTDETAVVLLHRRGGYRVWRKVDEAVVKSCIRERWKGYSEFMFWGCFTYEKKGPCHCWTPETKQEKEEAARKIDELNKELEPLMREKWELERGMERLSLRTKPGRKPQWRWNQKNGKLSRGKGLGIDWWRYQSIILRPKLIPFAKECIKERPGTLVQEDKAPAHNHYVQRYVYSQEHVAQLLWCGNSPDLNAIEPCWFWMKRHTTKKGAPKSRAQAIRAWEQCWDELSQEQIQNWIERIPIHIQQIISLEGGNEYREGKNIRRTD</sequence>
<feature type="coiled-coil region" evidence="1">
    <location>
        <begin position="221"/>
        <end position="248"/>
    </location>
</feature>
<dbReference type="InterPro" id="IPR036397">
    <property type="entry name" value="RNaseH_sf"/>
</dbReference>
<dbReference type="PANTHER" id="PTHR23022">
    <property type="entry name" value="TRANSPOSABLE ELEMENT-RELATED"/>
    <property type="match status" value="1"/>
</dbReference>
<evidence type="ECO:0000256" key="1">
    <source>
        <dbReference type="SAM" id="Coils"/>
    </source>
</evidence>
<dbReference type="Gene3D" id="3.30.420.10">
    <property type="entry name" value="Ribonuclease H-like superfamily/Ribonuclease H"/>
    <property type="match status" value="1"/>
</dbReference>
<feature type="domain" description="Transposase Tc1-like" evidence="2">
    <location>
        <begin position="80"/>
        <end position="152"/>
    </location>
</feature>
<dbReference type="EMBL" id="CAJRGZ010000018">
    <property type="protein sequence ID" value="CAG5158118.1"/>
    <property type="molecule type" value="Genomic_DNA"/>
</dbReference>
<name>A0A8J2I618_9PLEO</name>
<dbReference type="InterPro" id="IPR009057">
    <property type="entry name" value="Homeodomain-like_sf"/>
</dbReference>
<dbReference type="SUPFAM" id="SSF46689">
    <property type="entry name" value="Homeodomain-like"/>
    <property type="match status" value="1"/>
</dbReference>
<dbReference type="Proteomes" id="UP000676310">
    <property type="component" value="Unassembled WGS sequence"/>
</dbReference>
<keyword evidence="1" id="KW-0175">Coiled coil</keyword>
<dbReference type="RefSeq" id="XP_043168543.1">
    <property type="nucleotide sequence ID" value="XM_043312608.1"/>
</dbReference>
<proteinExistence type="predicted"/>
<dbReference type="InterPro" id="IPR052338">
    <property type="entry name" value="Transposase_5"/>
</dbReference>
<dbReference type="GO" id="GO:0003677">
    <property type="term" value="F:DNA binding"/>
    <property type="evidence" value="ECO:0007669"/>
    <property type="project" value="InterPro"/>
</dbReference>
<dbReference type="InterPro" id="IPR002492">
    <property type="entry name" value="Transposase_Tc1-like"/>
</dbReference>
<dbReference type="GO" id="GO:0015074">
    <property type="term" value="P:DNA integration"/>
    <property type="evidence" value="ECO:0007669"/>
    <property type="project" value="InterPro"/>
</dbReference>
<comment type="caution">
    <text evidence="3">The sequence shown here is derived from an EMBL/GenBank/DDBJ whole genome shotgun (WGS) entry which is preliminary data.</text>
</comment>
<dbReference type="PANTHER" id="PTHR23022:SF119">
    <property type="entry name" value="TC1-LIKE TRANSPOSASE DDE DOMAIN-CONTAINING PROTEIN"/>
    <property type="match status" value="1"/>
</dbReference>
<dbReference type="AlphaFoldDB" id="A0A8J2I618"/>
<reference evidence="3" key="1">
    <citation type="submission" date="2021-05" db="EMBL/GenBank/DDBJ databases">
        <authorList>
            <person name="Stam R."/>
        </authorList>
    </citation>
    <scope>NUCLEOTIDE SEQUENCE</scope>
    <source>
        <strain evidence="3">CS162</strain>
    </source>
</reference>
<dbReference type="Pfam" id="PF01498">
    <property type="entry name" value="HTH_Tnp_Tc3_2"/>
    <property type="match status" value="1"/>
</dbReference>